<proteinExistence type="predicted"/>
<reference evidence="2" key="1">
    <citation type="journal article" date="2019" name="Int. J. Syst. Evol. Microbiol.">
        <title>The Global Catalogue of Microorganisms (GCM) 10K type strain sequencing project: providing services to taxonomists for standard genome sequencing and annotation.</title>
        <authorList>
            <consortium name="The Broad Institute Genomics Platform"/>
            <consortium name="The Broad Institute Genome Sequencing Center for Infectious Disease"/>
            <person name="Wu L."/>
            <person name="Ma J."/>
        </authorList>
    </citation>
    <scope>NUCLEOTIDE SEQUENCE [LARGE SCALE GENOMIC DNA]</scope>
    <source>
        <strain evidence="2">CECT 8482</strain>
    </source>
</reference>
<keyword evidence="2" id="KW-1185">Reference proteome</keyword>
<gene>
    <name evidence="1" type="ORF">QWZ10_19010</name>
</gene>
<comment type="caution">
    <text evidence="1">The sequence shown here is derived from an EMBL/GenBank/DDBJ whole genome shotgun (WGS) entry which is preliminary data.</text>
</comment>
<organism evidence="1 2">
    <name type="scientific">Paracoccus cavernae</name>
    <dbReference type="NCBI Taxonomy" id="1571207"/>
    <lineage>
        <taxon>Bacteria</taxon>
        <taxon>Pseudomonadati</taxon>
        <taxon>Pseudomonadota</taxon>
        <taxon>Alphaproteobacteria</taxon>
        <taxon>Rhodobacterales</taxon>
        <taxon>Paracoccaceae</taxon>
        <taxon>Paracoccus</taxon>
    </lineage>
</organism>
<accession>A0ABT8D994</accession>
<evidence type="ECO:0000313" key="2">
    <source>
        <dbReference type="Proteomes" id="UP001243846"/>
    </source>
</evidence>
<evidence type="ECO:0000313" key="1">
    <source>
        <dbReference type="EMBL" id="MDN3713285.1"/>
    </source>
</evidence>
<protein>
    <submittedName>
        <fullName evidence="1">Uncharacterized protein</fullName>
    </submittedName>
</protein>
<dbReference type="EMBL" id="JAUFRC010000001">
    <property type="protein sequence ID" value="MDN3713285.1"/>
    <property type="molecule type" value="Genomic_DNA"/>
</dbReference>
<dbReference type="Proteomes" id="UP001243846">
    <property type="component" value="Unassembled WGS sequence"/>
</dbReference>
<name>A0ABT8D994_9RHOB</name>
<sequence length="146" mass="15747">MPGTILGGGYGETIVRLEQLAGSLADTSGRKRGSPEFSTLIEVADAAAFVRAVSACRPAWPLRHSPAIVRLAVAMQNGGKAKRRGRHSLTKDEVALRVAGGIALDDRHRKRLVARRRRDAAGRIWVTESLARGETILTSTVPFPKI</sequence>